<dbReference type="RefSeq" id="WP_217734404.1">
    <property type="nucleotide sequence ID" value="NZ_JAHSPR010000001.1"/>
</dbReference>
<sequence>MSLVKFKSKLKTLKSRLGKLLFAMGSAPMGVALLLWLPLWFVLDNFLVAGMVAIFVSFLLAMSVSLYRLNAEKQEEGEQGTGVKREERDQETGVTTRERGNE</sequence>
<feature type="compositionally biased region" description="Basic and acidic residues" evidence="1">
    <location>
        <begin position="83"/>
        <end position="102"/>
    </location>
</feature>
<name>A0ABS6NK79_9BURK</name>
<protein>
    <submittedName>
        <fullName evidence="3">Uncharacterized protein</fullName>
    </submittedName>
</protein>
<feature type="region of interest" description="Disordered" evidence="1">
    <location>
        <begin position="73"/>
        <end position="102"/>
    </location>
</feature>
<dbReference type="Proteomes" id="UP000722165">
    <property type="component" value="Unassembled WGS sequence"/>
</dbReference>
<keyword evidence="2" id="KW-0812">Transmembrane</keyword>
<keyword evidence="2" id="KW-1133">Transmembrane helix</keyword>
<keyword evidence="2" id="KW-0472">Membrane</keyword>
<feature type="transmembrane region" description="Helical" evidence="2">
    <location>
        <begin position="47"/>
        <end position="67"/>
    </location>
</feature>
<gene>
    <name evidence="3" type="ORF">KU392_02040</name>
</gene>
<keyword evidence="4" id="KW-1185">Reference proteome</keyword>
<accession>A0ABS6NK79</accession>
<feature type="transmembrane region" description="Helical" evidence="2">
    <location>
        <begin position="20"/>
        <end position="41"/>
    </location>
</feature>
<dbReference type="EMBL" id="JAHSPR010000001">
    <property type="protein sequence ID" value="MBV4396035.1"/>
    <property type="molecule type" value="Genomic_DNA"/>
</dbReference>
<organism evidence="3 4">
    <name type="scientific">Advenella alkanexedens</name>
    <dbReference type="NCBI Taxonomy" id="1481665"/>
    <lineage>
        <taxon>Bacteria</taxon>
        <taxon>Pseudomonadati</taxon>
        <taxon>Pseudomonadota</taxon>
        <taxon>Betaproteobacteria</taxon>
        <taxon>Burkholderiales</taxon>
        <taxon>Alcaligenaceae</taxon>
    </lineage>
</organism>
<evidence type="ECO:0000256" key="2">
    <source>
        <dbReference type="SAM" id="Phobius"/>
    </source>
</evidence>
<evidence type="ECO:0000256" key="1">
    <source>
        <dbReference type="SAM" id="MobiDB-lite"/>
    </source>
</evidence>
<reference evidence="3 4" key="1">
    <citation type="submission" date="2021-06" db="EMBL/GenBank/DDBJ databases">
        <authorList>
            <person name="Lu T."/>
            <person name="Wang Q."/>
            <person name="Han X."/>
        </authorList>
    </citation>
    <scope>NUCLEOTIDE SEQUENCE [LARGE SCALE GENOMIC DNA]</scope>
    <source>
        <strain evidence="3 4">LAM0050</strain>
    </source>
</reference>
<proteinExistence type="predicted"/>
<comment type="caution">
    <text evidence="3">The sequence shown here is derived from an EMBL/GenBank/DDBJ whole genome shotgun (WGS) entry which is preliminary data.</text>
</comment>
<evidence type="ECO:0000313" key="4">
    <source>
        <dbReference type="Proteomes" id="UP000722165"/>
    </source>
</evidence>
<evidence type="ECO:0000313" key="3">
    <source>
        <dbReference type="EMBL" id="MBV4396035.1"/>
    </source>
</evidence>